<evidence type="ECO:0000259" key="1">
    <source>
        <dbReference type="PROSITE" id="PS50943"/>
    </source>
</evidence>
<accession>A0ABN3UZP9</accession>
<protein>
    <recommendedName>
        <fullName evidence="1">HTH cro/C1-type domain-containing protein</fullName>
    </recommendedName>
</protein>
<proteinExistence type="predicted"/>
<reference evidence="2 3" key="1">
    <citation type="journal article" date="2019" name="Int. J. Syst. Evol. Microbiol.">
        <title>The Global Catalogue of Microorganisms (GCM) 10K type strain sequencing project: providing services to taxonomists for standard genome sequencing and annotation.</title>
        <authorList>
            <consortium name="The Broad Institute Genomics Platform"/>
            <consortium name="The Broad Institute Genome Sequencing Center for Infectious Disease"/>
            <person name="Wu L."/>
            <person name="Ma J."/>
        </authorList>
    </citation>
    <scope>NUCLEOTIDE SEQUENCE [LARGE SCALE GENOMIC DNA]</scope>
    <source>
        <strain evidence="2 3">JCM 9383</strain>
    </source>
</reference>
<dbReference type="Pfam" id="PF01381">
    <property type="entry name" value="HTH_3"/>
    <property type="match status" value="1"/>
</dbReference>
<dbReference type="CDD" id="cd00093">
    <property type="entry name" value="HTH_XRE"/>
    <property type="match status" value="1"/>
</dbReference>
<dbReference type="SMART" id="SM00530">
    <property type="entry name" value="HTH_XRE"/>
    <property type="match status" value="1"/>
</dbReference>
<sequence length="111" mass="12073">MRDTDDVQDWATYIADHLGRRGWEVRDLAAAADISPSVVFRWKNGQVPNIKNARAAAKVLGVPLLEILVVAGIITPEEARASVTAPAGLSGVSDDELVAEMHRRLRRTDGD</sequence>
<dbReference type="Proteomes" id="UP001500979">
    <property type="component" value="Unassembled WGS sequence"/>
</dbReference>
<evidence type="ECO:0000313" key="3">
    <source>
        <dbReference type="Proteomes" id="UP001500979"/>
    </source>
</evidence>
<dbReference type="PROSITE" id="PS50943">
    <property type="entry name" value="HTH_CROC1"/>
    <property type="match status" value="1"/>
</dbReference>
<dbReference type="Gene3D" id="1.10.260.40">
    <property type="entry name" value="lambda repressor-like DNA-binding domains"/>
    <property type="match status" value="1"/>
</dbReference>
<evidence type="ECO:0000313" key="2">
    <source>
        <dbReference type="EMBL" id="GAA2773061.1"/>
    </source>
</evidence>
<comment type="caution">
    <text evidence="2">The sequence shown here is derived from an EMBL/GenBank/DDBJ whole genome shotgun (WGS) entry which is preliminary data.</text>
</comment>
<dbReference type="RefSeq" id="WP_344677269.1">
    <property type="nucleotide sequence ID" value="NZ_BAAAUX010000001.1"/>
</dbReference>
<keyword evidence="3" id="KW-1185">Reference proteome</keyword>
<name>A0ABN3UZP9_9PSEU</name>
<dbReference type="EMBL" id="BAAAUX010000001">
    <property type="protein sequence ID" value="GAA2773061.1"/>
    <property type="molecule type" value="Genomic_DNA"/>
</dbReference>
<dbReference type="InterPro" id="IPR001387">
    <property type="entry name" value="Cro/C1-type_HTH"/>
</dbReference>
<dbReference type="InterPro" id="IPR010982">
    <property type="entry name" value="Lambda_DNA-bd_dom_sf"/>
</dbReference>
<gene>
    <name evidence="2" type="ORF">GCM10010470_00800</name>
</gene>
<dbReference type="SUPFAM" id="SSF47413">
    <property type="entry name" value="lambda repressor-like DNA-binding domains"/>
    <property type="match status" value="1"/>
</dbReference>
<feature type="domain" description="HTH cro/C1-type" evidence="1">
    <location>
        <begin position="20"/>
        <end position="67"/>
    </location>
</feature>
<organism evidence="2 3">
    <name type="scientific">Saccharopolyspora taberi</name>
    <dbReference type="NCBI Taxonomy" id="60895"/>
    <lineage>
        <taxon>Bacteria</taxon>
        <taxon>Bacillati</taxon>
        <taxon>Actinomycetota</taxon>
        <taxon>Actinomycetes</taxon>
        <taxon>Pseudonocardiales</taxon>
        <taxon>Pseudonocardiaceae</taxon>
        <taxon>Saccharopolyspora</taxon>
    </lineage>
</organism>